<keyword evidence="8" id="KW-0967">Endosome</keyword>
<dbReference type="GO" id="GO:0007165">
    <property type="term" value="P:signal transduction"/>
    <property type="evidence" value="ECO:0007669"/>
    <property type="project" value="InterPro"/>
</dbReference>
<dbReference type="PROSITE" id="PS50002">
    <property type="entry name" value="SH3"/>
    <property type="match status" value="1"/>
</dbReference>
<proteinExistence type="predicted"/>
<dbReference type="Pfam" id="PF00620">
    <property type="entry name" value="RhoGAP"/>
    <property type="match status" value="1"/>
</dbReference>
<dbReference type="Pfam" id="PF16746">
    <property type="entry name" value="BAR_3"/>
    <property type="match status" value="1"/>
</dbReference>
<dbReference type="FunFam" id="1.20.1270.60:FF:000001">
    <property type="entry name" value="Rho GTPase-activating protein 26"/>
    <property type="match status" value="1"/>
</dbReference>
<protein>
    <recommendedName>
        <fullName evidence="4">Rho GTPase-activating protein 26</fullName>
    </recommendedName>
    <alternativeName>
        <fullName evidence="12">Rho-type GTPase-activating protein 26</fullName>
    </alternativeName>
</protein>
<dbReference type="SUPFAM" id="SSF48350">
    <property type="entry name" value="GTPase activation domain, GAP"/>
    <property type="match status" value="1"/>
</dbReference>
<feature type="coiled-coil region" evidence="14">
    <location>
        <begin position="87"/>
        <end position="140"/>
    </location>
</feature>
<keyword evidence="10" id="KW-0472">Membrane</keyword>
<evidence type="ECO:0000256" key="3">
    <source>
        <dbReference type="ARBA" id="ARBA00004608"/>
    </source>
</evidence>
<dbReference type="Gene3D" id="2.30.29.30">
    <property type="entry name" value="Pleckstrin-homology domain (PH domain)/Phosphotyrosine-binding domain (PTB)"/>
    <property type="match status" value="1"/>
</dbReference>
<dbReference type="SUPFAM" id="SSF50044">
    <property type="entry name" value="SH3-domain"/>
    <property type="match status" value="1"/>
</dbReference>
<dbReference type="GO" id="GO:0005829">
    <property type="term" value="C:cytosol"/>
    <property type="evidence" value="ECO:0007669"/>
    <property type="project" value="UniProtKB-ARBA"/>
</dbReference>
<keyword evidence="20" id="KW-1185">Reference proteome</keyword>
<dbReference type="InterPro" id="IPR036028">
    <property type="entry name" value="SH3-like_dom_sf"/>
</dbReference>
<reference evidence="19" key="1">
    <citation type="submission" date="2025-08" db="UniProtKB">
        <authorList>
            <consortium name="Ensembl"/>
        </authorList>
    </citation>
    <scope>IDENTIFICATION</scope>
</reference>
<keyword evidence="14" id="KW-0175">Coiled coil</keyword>
<dbReference type="PROSITE" id="PS50238">
    <property type="entry name" value="RHOGAP"/>
    <property type="match status" value="1"/>
</dbReference>
<evidence type="ECO:0000256" key="11">
    <source>
        <dbReference type="ARBA" id="ARBA00023212"/>
    </source>
</evidence>
<dbReference type="GO" id="GO:0010008">
    <property type="term" value="C:endosome membrane"/>
    <property type="evidence" value="ECO:0007669"/>
    <property type="project" value="UniProtKB-SubCell"/>
</dbReference>
<evidence type="ECO:0000256" key="1">
    <source>
        <dbReference type="ARBA" id="ARBA00004245"/>
    </source>
</evidence>
<dbReference type="InterPro" id="IPR000198">
    <property type="entry name" value="RhoGAP_dom"/>
</dbReference>
<dbReference type="Proteomes" id="UP000694565">
    <property type="component" value="Unplaced"/>
</dbReference>
<dbReference type="InterPro" id="IPR001452">
    <property type="entry name" value="SH3_domain"/>
</dbReference>
<dbReference type="GeneTree" id="ENSGT00940000157254"/>
<keyword evidence="9" id="KW-0965">Cell junction</keyword>
<feature type="domain" description="Rho-GAP" evidence="18">
    <location>
        <begin position="383"/>
        <end position="564"/>
    </location>
</feature>
<evidence type="ECO:0000256" key="4">
    <source>
        <dbReference type="ARBA" id="ARBA00020525"/>
    </source>
</evidence>
<dbReference type="Pfam" id="PF14604">
    <property type="entry name" value="SH3_9"/>
    <property type="match status" value="1"/>
</dbReference>
<dbReference type="SMART" id="SM00324">
    <property type="entry name" value="RhoGAP"/>
    <property type="match status" value="1"/>
</dbReference>
<dbReference type="FunFam" id="2.30.29.30:FF:000116">
    <property type="entry name" value="Rho GTPase activating protein 26"/>
    <property type="match status" value="1"/>
</dbReference>
<evidence type="ECO:0000313" key="20">
    <source>
        <dbReference type="Proteomes" id="UP000694565"/>
    </source>
</evidence>
<dbReference type="SUPFAM" id="SSF103657">
    <property type="entry name" value="BAR/IMD domain-like"/>
    <property type="match status" value="1"/>
</dbReference>
<comment type="subcellular location">
    <subcellularLocation>
        <location evidence="2">Cell junction</location>
        <location evidence="2">Focal adhesion</location>
    </subcellularLocation>
    <subcellularLocation>
        <location evidence="1">Cytoplasm</location>
        <location evidence="1">Cytoskeleton</location>
    </subcellularLocation>
    <subcellularLocation>
        <location evidence="3">Endosome membrane</location>
    </subcellularLocation>
</comment>
<dbReference type="InterPro" id="IPR001849">
    <property type="entry name" value="PH_domain"/>
</dbReference>
<dbReference type="GO" id="GO:0005925">
    <property type="term" value="C:focal adhesion"/>
    <property type="evidence" value="ECO:0007669"/>
    <property type="project" value="UniProtKB-SubCell"/>
</dbReference>
<evidence type="ECO:0000256" key="10">
    <source>
        <dbReference type="ARBA" id="ARBA00023136"/>
    </source>
</evidence>
<evidence type="ECO:0000256" key="6">
    <source>
        <dbReference type="ARBA" id="ARBA00022468"/>
    </source>
</evidence>
<feature type="domain" description="SH3" evidence="16">
    <location>
        <begin position="660"/>
        <end position="718"/>
    </location>
</feature>
<dbReference type="GO" id="GO:0005856">
    <property type="term" value="C:cytoskeleton"/>
    <property type="evidence" value="ECO:0007669"/>
    <property type="project" value="UniProtKB-SubCell"/>
</dbReference>
<dbReference type="InterPro" id="IPR035483">
    <property type="entry name" value="GRAF_BAR"/>
</dbReference>
<dbReference type="Gene3D" id="1.20.1270.60">
    <property type="entry name" value="Arfaptin homology (AH) domain/BAR domain"/>
    <property type="match status" value="1"/>
</dbReference>
<name>A0A8C2Z8A4_CYCLU</name>
<dbReference type="GO" id="GO:0005096">
    <property type="term" value="F:GTPase activator activity"/>
    <property type="evidence" value="ECO:0007669"/>
    <property type="project" value="UniProtKB-KW"/>
</dbReference>
<evidence type="ECO:0000256" key="7">
    <source>
        <dbReference type="ARBA" id="ARBA00022490"/>
    </source>
</evidence>
<dbReference type="InterPro" id="IPR027267">
    <property type="entry name" value="AH/BAR_dom_sf"/>
</dbReference>
<evidence type="ECO:0000259" key="18">
    <source>
        <dbReference type="PROSITE" id="PS50238"/>
    </source>
</evidence>
<dbReference type="InterPro" id="IPR004148">
    <property type="entry name" value="BAR_dom"/>
</dbReference>
<keyword evidence="7" id="KW-0963">Cytoplasm</keyword>
<feature type="region of interest" description="Disordered" evidence="15">
    <location>
        <begin position="567"/>
        <end position="659"/>
    </location>
</feature>
<feature type="compositionally biased region" description="Polar residues" evidence="15">
    <location>
        <begin position="636"/>
        <end position="645"/>
    </location>
</feature>
<reference evidence="19" key="2">
    <citation type="submission" date="2025-09" db="UniProtKB">
        <authorList>
            <consortium name="Ensembl"/>
        </authorList>
    </citation>
    <scope>IDENTIFICATION</scope>
</reference>
<sequence>MGLPALEFSDCYLDSPQFRERLKSHELELDKTNKFIKELIKDGKALIQALKSLSTAKRKFADSLNEFKFQCIGDAETDDEICIAKSLQEFSTVLQNLEDERTRMIENANDVLIMPLERFRKEQISAAKEARKKYDKETEKYCAVLEKHLSLSARKKESHLHEADNQVDNVRQHFYEVSLEYVFKVQEVQERKMFDFVEPLLAFLQGLFTYYHHGYELAKDFNHFKTDLTISIQNTRNRFESTRSEVEILMRKMKENPHEHKSVSQHTMEGYLFVQEKRSFVSTWVKYYCTYHREPKRVTMVLFDPKSGGKTGEEESFTLKSCTRRKTDSIEKRFCFDVEAVDRTGVITMQALSEEDRRLWMEAMDGREPVYNLNRDSQAEGLAQLDVIGFNVMKKFIHAVETRGIDDQGLYRIVGVSSRVQKLLGFAMDPKTCADVELENSEWEIKTITSAIKHYLSLMSSPVFFSLSLSFSPELDNQEARVTEIHALVHRLPEKNRQMLELLMKHLATVANHHHQNLMTIANLGVVFGPTLLRPQEETVAAIMDIKFQNIVVEILIEHHEKIFRDIPISAGGPTNPQLNVSRRRSTDSKGPSCSERPLTLFHTPTHSQKGELKQPVSSSANCNSSSSSSSSSQSRTPRNSLTSNDGEHDTRQIRPSSLMAGRKARALYACKAEHNSELSFIAGTIFENVHSSREPGWLEGTLDGRTGLIPENYLEFL</sequence>
<dbReference type="InterPro" id="IPR047234">
    <property type="entry name" value="GRAF_fam"/>
</dbReference>
<accession>A0A8C2Z8A4</accession>
<dbReference type="Pfam" id="PF00169">
    <property type="entry name" value="PH"/>
    <property type="match status" value="1"/>
</dbReference>
<dbReference type="SUPFAM" id="SSF50729">
    <property type="entry name" value="PH domain-like"/>
    <property type="match status" value="1"/>
</dbReference>
<keyword evidence="6" id="KW-0343">GTPase activation</keyword>
<dbReference type="InterPro" id="IPR008936">
    <property type="entry name" value="Rho_GTPase_activation_prot"/>
</dbReference>
<evidence type="ECO:0000256" key="2">
    <source>
        <dbReference type="ARBA" id="ARBA00004246"/>
    </source>
</evidence>
<evidence type="ECO:0000256" key="5">
    <source>
        <dbReference type="ARBA" id="ARBA00022443"/>
    </source>
</evidence>
<evidence type="ECO:0000259" key="17">
    <source>
        <dbReference type="PROSITE" id="PS50003"/>
    </source>
</evidence>
<dbReference type="Gene3D" id="1.10.555.10">
    <property type="entry name" value="Rho GTPase activation protein"/>
    <property type="match status" value="1"/>
</dbReference>
<dbReference type="SMART" id="SM00233">
    <property type="entry name" value="PH"/>
    <property type="match status" value="1"/>
</dbReference>
<dbReference type="Ensembl" id="ENSCLMT00005024631.1">
    <property type="protein sequence ID" value="ENSCLMP00005023532.1"/>
    <property type="gene ID" value="ENSCLMG00005003832.1"/>
</dbReference>
<dbReference type="CDD" id="cd07636">
    <property type="entry name" value="BAR_GRAF"/>
    <property type="match status" value="1"/>
</dbReference>
<organism evidence="19 20">
    <name type="scientific">Cyclopterus lumpus</name>
    <name type="common">Lumpsucker</name>
    <dbReference type="NCBI Taxonomy" id="8103"/>
    <lineage>
        <taxon>Eukaryota</taxon>
        <taxon>Metazoa</taxon>
        <taxon>Chordata</taxon>
        <taxon>Craniata</taxon>
        <taxon>Vertebrata</taxon>
        <taxon>Euteleostomi</taxon>
        <taxon>Actinopterygii</taxon>
        <taxon>Neopterygii</taxon>
        <taxon>Teleostei</taxon>
        <taxon>Neoteleostei</taxon>
        <taxon>Acanthomorphata</taxon>
        <taxon>Eupercaria</taxon>
        <taxon>Perciformes</taxon>
        <taxon>Cottioidei</taxon>
        <taxon>Cottales</taxon>
        <taxon>Cyclopteridae</taxon>
        <taxon>Cyclopterus</taxon>
    </lineage>
</organism>
<evidence type="ECO:0000259" key="16">
    <source>
        <dbReference type="PROSITE" id="PS50002"/>
    </source>
</evidence>
<dbReference type="PROSITE" id="PS50003">
    <property type="entry name" value="PH_DOMAIN"/>
    <property type="match status" value="1"/>
</dbReference>
<dbReference type="InterPro" id="IPR011993">
    <property type="entry name" value="PH-like_dom_sf"/>
</dbReference>
<feature type="domain" description="PH" evidence="17">
    <location>
        <begin position="265"/>
        <end position="369"/>
    </location>
</feature>
<evidence type="ECO:0000256" key="15">
    <source>
        <dbReference type="SAM" id="MobiDB-lite"/>
    </source>
</evidence>
<dbReference type="PANTHER" id="PTHR12552">
    <property type="entry name" value="OLIGOPHRENIN 1"/>
    <property type="match status" value="1"/>
</dbReference>
<dbReference type="SMART" id="SM00326">
    <property type="entry name" value="SH3"/>
    <property type="match status" value="1"/>
</dbReference>
<dbReference type="InterPro" id="IPR047225">
    <property type="entry name" value="PH_GRAF"/>
</dbReference>
<evidence type="ECO:0000256" key="8">
    <source>
        <dbReference type="ARBA" id="ARBA00022753"/>
    </source>
</evidence>
<keyword evidence="11" id="KW-0206">Cytoskeleton</keyword>
<dbReference type="FunFam" id="1.10.555.10:FF:000006">
    <property type="entry name" value="Rho GTPase activating protein 26"/>
    <property type="match status" value="1"/>
</dbReference>
<keyword evidence="5 13" id="KW-0728">SH3 domain</keyword>
<dbReference type="AlphaFoldDB" id="A0A8C2Z8A4"/>
<evidence type="ECO:0000256" key="13">
    <source>
        <dbReference type="PROSITE-ProRule" id="PRU00192"/>
    </source>
</evidence>
<dbReference type="PANTHER" id="PTHR12552:SF4">
    <property type="entry name" value="RHO GTPASE-ACTIVATING PROTEIN 26"/>
    <property type="match status" value="1"/>
</dbReference>
<evidence type="ECO:0000313" key="19">
    <source>
        <dbReference type="Ensembl" id="ENSCLMP00005023532.1"/>
    </source>
</evidence>
<dbReference type="FunFam" id="2.30.30.40:FF:000055">
    <property type="entry name" value="rho GTPase-activating protein 26 isoform X1"/>
    <property type="match status" value="1"/>
</dbReference>
<evidence type="ECO:0000256" key="14">
    <source>
        <dbReference type="SAM" id="Coils"/>
    </source>
</evidence>
<dbReference type="CDD" id="cd01249">
    <property type="entry name" value="BAR-PH_GRAF_family"/>
    <property type="match status" value="1"/>
</dbReference>
<dbReference type="Gene3D" id="2.30.30.40">
    <property type="entry name" value="SH3 Domains"/>
    <property type="match status" value="1"/>
</dbReference>
<evidence type="ECO:0000256" key="9">
    <source>
        <dbReference type="ARBA" id="ARBA00022949"/>
    </source>
</evidence>
<feature type="compositionally biased region" description="Low complexity" evidence="15">
    <location>
        <begin position="618"/>
        <end position="635"/>
    </location>
</feature>
<evidence type="ECO:0000256" key="12">
    <source>
        <dbReference type="ARBA" id="ARBA00032211"/>
    </source>
</evidence>